<gene>
    <name evidence="1" type="ORF">CEXT_308221</name>
</gene>
<organism evidence="1 2">
    <name type="scientific">Caerostris extrusa</name>
    <name type="common">Bark spider</name>
    <name type="synonym">Caerostris bankana</name>
    <dbReference type="NCBI Taxonomy" id="172846"/>
    <lineage>
        <taxon>Eukaryota</taxon>
        <taxon>Metazoa</taxon>
        <taxon>Ecdysozoa</taxon>
        <taxon>Arthropoda</taxon>
        <taxon>Chelicerata</taxon>
        <taxon>Arachnida</taxon>
        <taxon>Araneae</taxon>
        <taxon>Araneomorphae</taxon>
        <taxon>Entelegynae</taxon>
        <taxon>Araneoidea</taxon>
        <taxon>Araneidae</taxon>
        <taxon>Caerostris</taxon>
    </lineage>
</organism>
<dbReference type="AlphaFoldDB" id="A0AAV4P972"/>
<comment type="caution">
    <text evidence="1">The sequence shown here is derived from an EMBL/GenBank/DDBJ whole genome shotgun (WGS) entry which is preliminary data.</text>
</comment>
<evidence type="ECO:0000313" key="1">
    <source>
        <dbReference type="EMBL" id="GIX93817.1"/>
    </source>
</evidence>
<dbReference type="Proteomes" id="UP001054945">
    <property type="component" value="Unassembled WGS sequence"/>
</dbReference>
<dbReference type="EMBL" id="BPLR01004300">
    <property type="protein sequence ID" value="GIX93817.1"/>
    <property type="molecule type" value="Genomic_DNA"/>
</dbReference>
<sequence>MIAKIEKTNLIHSYMLTITAGHLVVRQTGIGGCIPDGNTPQRPGVIFWVQGRTSSSSTSQGPEKLCFCPSARWSFWALLSCPNPFWEPI</sequence>
<evidence type="ECO:0000313" key="2">
    <source>
        <dbReference type="Proteomes" id="UP001054945"/>
    </source>
</evidence>
<keyword evidence="2" id="KW-1185">Reference proteome</keyword>
<proteinExistence type="predicted"/>
<protein>
    <submittedName>
        <fullName evidence="1">Uncharacterized protein</fullName>
    </submittedName>
</protein>
<accession>A0AAV4P972</accession>
<name>A0AAV4P972_CAEEX</name>
<reference evidence="1 2" key="1">
    <citation type="submission" date="2021-06" db="EMBL/GenBank/DDBJ databases">
        <title>Caerostris extrusa draft genome.</title>
        <authorList>
            <person name="Kono N."/>
            <person name="Arakawa K."/>
        </authorList>
    </citation>
    <scope>NUCLEOTIDE SEQUENCE [LARGE SCALE GENOMIC DNA]</scope>
</reference>